<dbReference type="InterPro" id="IPR016155">
    <property type="entry name" value="Mopterin_synth/thiamin_S_b"/>
</dbReference>
<dbReference type="Proteomes" id="UP000292855">
    <property type="component" value="Unassembled WGS sequence"/>
</dbReference>
<reference evidence="1 2" key="1">
    <citation type="submission" date="2019-02" db="EMBL/GenBank/DDBJ databases">
        <authorList>
            <person name="Li Y."/>
        </authorList>
    </citation>
    <scope>NUCLEOTIDE SEQUENCE [LARGE SCALE GENOMIC DNA]</scope>
    <source>
        <strain evidence="1 2">30C10-4-7</strain>
    </source>
</reference>
<proteinExistence type="predicted"/>
<dbReference type="InterPro" id="IPR012675">
    <property type="entry name" value="Beta-grasp_dom_sf"/>
</dbReference>
<gene>
    <name evidence="1" type="ORF">EWE74_13195</name>
</gene>
<evidence type="ECO:0000313" key="1">
    <source>
        <dbReference type="EMBL" id="RZF60070.1"/>
    </source>
</evidence>
<comment type="caution">
    <text evidence="1">The sequence shown here is derived from an EMBL/GenBank/DDBJ whole genome shotgun (WGS) entry which is preliminary data.</text>
</comment>
<dbReference type="EMBL" id="SGIT01000002">
    <property type="protein sequence ID" value="RZF60070.1"/>
    <property type="molecule type" value="Genomic_DNA"/>
</dbReference>
<dbReference type="SUPFAM" id="SSF54285">
    <property type="entry name" value="MoaD/ThiS"/>
    <property type="match status" value="1"/>
</dbReference>
<dbReference type="OrthoDB" id="894155at2"/>
<dbReference type="CDD" id="cd00754">
    <property type="entry name" value="Ubl_MoaD"/>
    <property type="match status" value="1"/>
</dbReference>
<sequence length="78" mass="8980">MITLEFFAGLKDYFPPVMEVRETPEDINSLRRYLIDQQSFAKTLLEQCRFAVDDTFVHEDYPLRQGDLVLVIPPSSGG</sequence>
<dbReference type="RefSeq" id="WP_130141988.1">
    <property type="nucleotide sequence ID" value="NZ_SGIT01000002.1"/>
</dbReference>
<dbReference type="Pfam" id="PF02597">
    <property type="entry name" value="ThiS"/>
    <property type="match status" value="1"/>
</dbReference>
<dbReference type="Gene3D" id="3.10.20.30">
    <property type="match status" value="1"/>
</dbReference>
<dbReference type="AlphaFoldDB" id="A0A4Q6XJ39"/>
<name>A0A4Q6XJ39_9SPHI</name>
<organism evidence="1 2">
    <name type="scientific">Sphingobacterium corticibacterium</name>
    <dbReference type="NCBI Taxonomy" id="2484746"/>
    <lineage>
        <taxon>Bacteria</taxon>
        <taxon>Pseudomonadati</taxon>
        <taxon>Bacteroidota</taxon>
        <taxon>Sphingobacteriia</taxon>
        <taxon>Sphingobacteriales</taxon>
        <taxon>Sphingobacteriaceae</taxon>
        <taxon>Sphingobacterium</taxon>
    </lineage>
</organism>
<protein>
    <submittedName>
        <fullName evidence="1">MoaD/ThiS family protein</fullName>
    </submittedName>
</protein>
<keyword evidence="2" id="KW-1185">Reference proteome</keyword>
<evidence type="ECO:0000313" key="2">
    <source>
        <dbReference type="Proteomes" id="UP000292855"/>
    </source>
</evidence>
<dbReference type="InterPro" id="IPR003749">
    <property type="entry name" value="ThiS/MoaD-like"/>
</dbReference>
<accession>A0A4Q6XJ39</accession>